<dbReference type="InterPro" id="IPR029000">
    <property type="entry name" value="Cyclophilin-like_dom_sf"/>
</dbReference>
<dbReference type="Proteomes" id="UP000019151">
    <property type="component" value="Chromosome"/>
</dbReference>
<dbReference type="Gene3D" id="2.40.100.20">
    <property type="match status" value="1"/>
</dbReference>
<dbReference type="PATRIC" id="fig|861299.3.peg.2320"/>
<dbReference type="InParanoid" id="W0RGB5"/>
<dbReference type="KEGG" id="gba:J421_2279"/>
<dbReference type="OrthoDB" id="5298378at2"/>
<dbReference type="STRING" id="861299.J421_2279"/>
<sequence length="131" mass="14464">MTSSRGPEDSRVWMTVGERRFAITLDDNAAARAFAAQLPLTLDMSELNGNEKYAELRDALPATASRPGTIRRGDLMLYGTNTVVVFYETFDSSYAYTRLGRVDDPADLPQTLGRRGVRVVFSENGRRGPSA</sequence>
<evidence type="ECO:0000313" key="3">
    <source>
        <dbReference type="Proteomes" id="UP000019151"/>
    </source>
</evidence>
<reference evidence="2 3" key="1">
    <citation type="journal article" date="2014" name="Genome Announc.">
        <title>Genome Sequence and Methylome of Soil Bacterium Gemmatirosa kalamazoonensis KBS708T, a Member of the Rarely Cultivated Gemmatimonadetes Phylum.</title>
        <authorList>
            <person name="Debruyn J.M."/>
            <person name="Radosevich M."/>
            <person name="Wommack K.E."/>
            <person name="Polson S.W."/>
            <person name="Hauser L.J."/>
            <person name="Fawaz M.N."/>
            <person name="Korlach J."/>
            <person name="Tsai Y.C."/>
        </authorList>
    </citation>
    <scope>NUCLEOTIDE SEQUENCE [LARGE SCALE GENOMIC DNA]</scope>
    <source>
        <strain evidence="2 3">KBS708</strain>
    </source>
</reference>
<accession>W0RGB5</accession>
<gene>
    <name evidence="2" type="ORF">J421_2279</name>
</gene>
<dbReference type="SUPFAM" id="SSF50891">
    <property type="entry name" value="Cyclophilin-like"/>
    <property type="match status" value="1"/>
</dbReference>
<organism evidence="2 3">
    <name type="scientific">Gemmatirosa kalamazoonensis</name>
    <dbReference type="NCBI Taxonomy" id="861299"/>
    <lineage>
        <taxon>Bacteria</taxon>
        <taxon>Pseudomonadati</taxon>
        <taxon>Gemmatimonadota</taxon>
        <taxon>Gemmatimonadia</taxon>
        <taxon>Gemmatimonadales</taxon>
        <taxon>Gemmatimonadaceae</taxon>
        <taxon>Gemmatirosa</taxon>
    </lineage>
</organism>
<keyword evidence="3" id="KW-1185">Reference proteome</keyword>
<evidence type="ECO:0000313" key="2">
    <source>
        <dbReference type="EMBL" id="AHG89816.1"/>
    </source>
</evidence>
<feature type="domain" description="Cyclophilin-like" evidence="1">
    <location>
        <begin position="14"/>
        <end position="119"/>
    </location>
</feature>
<dbReference type="HOGENOM" id="CLU_099043_0_1_0"/>
<dbReference type="AlphaFoldDB" id="W0RGB5"/>
<dbReference type="InterPro" id="IPR041183">
    <property type="entry name" value="Cyclophilin-like"/>
</dbReference>
<protein>
    <recommendedName>
        <fullName evidence="1">Cyclophilin-like domain-containing protein</fullName>
    </recommendedName>
</protein>
<dbReference type="eggNOG" id="COG4925">
    <property type="taxonomic scope" value="Bacteria"/>
</dbReference>
<name>W0RGB5_9BACT</name>
<evidence type="ECO:0000259" key="1">
    <source>
        <dbReference type="Pfam" id="PF18050"/>
    </source>
</evidence>
<dbReference type="EMBL" id="CP007128">
    <property type="protein sequence ID" value="AHG89816.1"/>
    <property type="molecule type" value="Genomic_DNA"/>
</dbReference>
<proteinExistence type="predicted"/>
<dbReference type="Pfam" id="PF18050">
    <property type="entry name" value="Cyclophil_like2"/>
    <property type="match status" value="1"/>
</dbReference>
<dbReference type="RefSeq" id="WP_158508748.1">
    <property type="nucleotide sequence ID" value="NZ_CP007128.1"/>
</dbReference>